<comment type="caution">
    <text evidence="2">The sequence shown here is derived from an EMBL/GenBank/DDBJ whole genome shotgun (WGS) entry which is preliminary data.</text>
</comment>
<sequence length="113" mass="13530">MVPYFTQQYGNPHEHIPMIPKKLSLRLMLFDSVAKGKDVARFYKSSKKHIITTQIMNVDLMSISGHNIYGPKGMDVLYVHRKQRVRLEAIQKWKTRKRIEKWNSTYTIDCWYR</sequence>
<dbReference type="InterPro" id="IPR015421">
    <property type="entry name" value="PyrdxlP-dep_Trfase_major"/>
</dbReference>
<name>A0A9N9C1T7_9GLOM</name>
<keyword evidence="3" id="KW-1185">Reference proteome</keyword>
<feature type="domain" description="Aminotransferase class V" evidence="1">
    <location>
        <begin position="48"/>
        <end position="89"/>
    </location>
</feature>
<gene>
    <name evidence="2" type="ORF">DEBURN_LOCUS8938</name>
</gene>
<organism evidence="2 3">
    <name type="scientific">Diversispora eburnea</name>
    <dbReference type="NCBI Taxonomy" id="1213867"/>
    <lineage>
        <taxon>Eukaryota</taxon>
        <taxon>Fungi</taxon>
        <taxon>Fungi incertae sedis</taxon>
        <taxon>Mucoromycota</taxon>
        <taxon>Glomeromycotina</taxon>
        <taxon>Glomeromycetes</taxon>
        <taxon>Diversisporales</taxon>
        <taxon>Diversisporaceae</taxon>
        <taxon>Diversispora</taxon>
    </lineage>
</organism>
<dbReference type="Pfam" id="PF00266">
    <property type="entry name" value="Aminotran_5"/>
    <property type="match status" value="1"/>
</dbReference>
<dbReference type="InterPro" id="IPR000192">
    <property type="entry name" value="Aminotrans_V_dom"/>
</dbReference>
<accession>A0A9N9C1T7</accession>
<dbReference type="Proteomes" id="UP000789706">
    <property type="component" value="Unassembled WGS sequence"/>
</dbReference>
<dbReference type="OrthoDB" id="10250117at2759"/>
<evidence type="ECO:0000313" key="2">
    <source>
        <dbReference type="EMBL" id="CAG8588611.1"/>
    </source>
</evidence>
<dbReference type="EMBL" id="CAJVPK010001491">
    <property type="protein sequence ID" value="CAG8588611.1"/>
    <property type="molecule type" value="Genomic_DNA"/>
</dbReference>
<protein>
    <submittedName>
        <fullName evidence="2">10754_t:CDS:1</fullName>
    </submittedName>
</protein>
<proteinExistence type="predicted"/>
<reference evidence="2" key="1">
    <citation type="submission" date="2021-06" db="EMBL/GenBank/DDBJ databases">
        <authorList>
            <person name="Kallberg Y."/>
            <person name="Tangrot J."/>
            <person name="Rosling A."/>
        </authorList>
    </citation>
    <scope>NUCLEOTIDE SEQUENCE</scope>
    <source>
        <strain evidence="2">AZ414A</strain>
    </source>
</reference>
<evidence type="ECO:0000313" key="3">
    <source>
        <dbReference type="Proteomes" id="UP000789706"/>
    </source>
</evidence>
<evidence type="ECO:0000259" key="1">
    <source>
        <dbReference type="Pfam" id="PF00266"/>
    </source>
</evidence>
<dbReference type="AlphaFoldDB" id="A0A9N9C1T7"/>
<dbReference type="Gene3D" id="3.40.640.10">
    <property type="entry name" value="Type I PLP-dependent aspartate aminotransferase-like (Major domain)"/>
    <property type="match status" value="1"/>
</dbReference>